<dbReference type="STRING" id="30069.A0A182YS25"/>
<dbReference type="AlphaFoldDB" id="A0A182YS25"/>
<accession>A0A182YS25</accession>
<proteinExistence type="predicted"/>
<sequence length="136" mass="15173">MILGKSPSILHNQTDAEQRNKIEQDSFLTSADYSTEETGDNMSSDHIEHFVAATVFSGAEINPALPSIEDMERANGINCKEVSEVISSVSSTTLSMTDQEADGLQYIMGYLAKKYHKKFPLSIYLLEVYSNHLMNF</sequence>
<dbReference type="VEuPathDB" id="VectorBase:ASTEI11261"/>
<dbReference type="Pfam" id="PF12596">
    <property type="entry name" value="Tnp_P_element_C"/>
    <property type="match status" value="1"/>
</dbReference>
<feature type="region of interest" description="Disordered" evidence="1">
    <location>
        <begin position="1"/>
        <end position="25"/>
    </location>
</feature>
<evidence type="ECO:0000313" key="4">
    <source>
        <dbReference type="Proteomes" id="UP000076408"/>
    </source>
</evidence>
<reference evidence="4" key="1">
    <citation type="journal article" date="2014" name="Genome Biol.">
        <title>Genome analysis of a major urban malaria vector mosquito, Anopheles stephensi.</title>
        <authorList>
            <person name="Jiang X."/>
            <person name="Peery A."/>
            <person name="Hall A.B."/>
            <person name="Sharma A."/>
            <person name="Chen X.G."/>
            <person name="Waterhouse R.M."/>
            <person name="Komissarov A."/>
            <person name="Riehle M.M."/>
            <person name="Shouche Y."/>
            <person name="Sharakhova M.V."/>
            <person name="Lawson D."/>
            <person name="Pakpour N."/>
            <person name="Arensburger P."/>
            <person name="Davidson V.L."/>
            <person name="Eiglmeier K."/>
            <person name="Emrich S."/>
            <person name="George P."/>
            <person name="Kennedy R.C."/>
            <person name="Mane S.P."/>
            <person name="Maslen G."/>
            <person name="Oringanje C."/>
            <person name="Qi Y."/>
            <person name="Settlage R."/>
            <person name="Tojo M."/>
            <person name="Tubio J.M."/>
            <person name="Unger M.F."/>
            <person name="Wang B."/>
            <person name="Vernick K.D."/>
            <person name="Ribeiro J.M."/>
            <person name="James A.A."/>
            <person name="Michel K."/>
            <person name="Riehle M.A."/>
            <person name="Luckhart S."/>
            <person name="Sharakhov I.V."/>
            <person name="Tu Z."/>
        </authorList>
    </citation>
    <scope>NUCLEOTIDE SEQUENCE [LARGE SCALE GENOMIC DNA]</scope>
    <source>
        <strain evidence="4">Indian</strain>
    </source>
</reference>
<reference evidence="3" key="2">
    <citation type="submission" date="2020-05" db="UniProtKB">
        <authorList>
            <consortium name="EnsemblMetazoa"/>
        </authorList>
    </citation>
    <scope>IDENTIFICATION</scope>
    <source>
        <strain evidence="3">Indian</strain>
    </source>
</reference>
<feature type="compositionally biased region" description="Basic and acidic residues" evidence="1">
    <location>
        <begin position="14"/>
        <end position="24"/>
    </location>
</feature>
<evidence type="ECO:0000313" key="3">
    <source>
        <dbReference type="EnsemblMetazoa" id="ASTEI11261-PA"/>
    </source>
</evidence>
<organism evidence="3 4">
    <name type="scientific">Anopheles stephensi</name>
    <name type="common">Indo-Pakistan malaria mosquito</name>
    <dbReference type="NCBI Taxonomy" id="30069"/>
    <lineage>
        <taxon>Eukaryota</taxon>
        <taxon>Metazoa</taxon>
        <taxon>Ecdysozoa</taxon>
        <taxon>Arthropoda</taxon>
        <taxon>Hexapoda</taxon>
        <taxon>Insecta</taxon>
        <taxon>Pterygota</taxon>
        <taxon>Neoptera</taxon>
        <taxon>Endopterygota</taxon>
        <taxon>Diptera</taxon>
        <taxon>Nematocera</taxon>
        <taxon>Culicoidea</taxon>
        <taxon>Culicidae</taxon>
        <taxon>Anophelinae</taxon>
        <taxon>Anopheles</taxon>
    </lineage>
</organism>
<evidence type="ECO:0000256" key="1">
    <source>
        <dbReference type="SAM" id="MobiDB-lite"/>
    </source>
</evidence>
<evidence type="ECO:0000259" key="2">
    <source>
        <dbReference type="Pfam" id="PF12596"/>
    </source>
</evidence>
<protein>
    <recommendedName>
        <fullName evidence="2">Transposable element P transposase-like C-terminal domain-containing protein</fullName>
    </recommendedName>
</protein>
<dbReference type="InterPro" id="IPR022242">
    <property type="entry name" value="TNP-like_C"/>
</dbReference>
<feature type="domain" description="Transposable element P transposase-like C-terminal" evidence="2">
    <location>
        <begin position="20"/>
        <end position="130"/>
    </location>
</feature>
<dbReference type="EnsemblMetazoa" id="ASTEI11261-RA">
    <property type="protein sequence ID" value="ASTEI11261-PA"/>
    <property type="gene ID" value="ASTEI11261"/>
</dbReference>
<name>A0A182YS25_ANOST</name>
<keyword evidence="4" id="KW-1185">Reference proteome</keyword>
<dbReference type="Proteomes" id="UP000076408">
    <property type="component" value="Unassembled WGS sequence"/>
</dbReference>